<proteinExistence type="predicted"/>
<dbReference type="InterPro" id="IPR035901">
    <property type="entry name" value="GIY-YIG_endonuc_sf"/>
</dbReference>
<accession>X1LW91</accession>
<feature type="non-terminal residue" evidence="1">
    <location>
        <position position="1"/>
    </location>
</feature>
<dbReference type="Gene3D" id="3.40.1440.10">
    <property type="entry name" value="GIY-YIG endonuclease"/>
    <property type="match status" value="1"/>
</dbReference>
<protein>
    <recommendedName>
        <fullName evidence="2">GIY-YIG domain-containing protein</fullName>
    </recommendedName>
</protein>
<name>X1LW91_9ZZZZ</name>
<dbReference type="AlphaFoldDB" id="X1LW91"/>
<dbReference type="Gene3D" id="1.10.10.60">
    <property type="entry name" value="Homeodomain-like"/>
    <property type="match status" value="1"/>
</dbReference>
<feature type="non-terminal residue" evidence="1">
    <location>
        <position position="283"/>
    </location>
</feature>
<sequence>PSKKSFLHQVRRVNSRNALTHCLLKTIAREQKDYLSTGDILRLKPLPQVELAKRMNQSMNNLGAYALPACPSWLSRLIPNLSIRLLGGSEQPLNVLLPNRRDRIKWALRELLNEESRKIIEGGLQAPYDDCQLQELLHRQFDISTVRRNISAVRRELGIPSAYIRSQDFWHLLAVPFSNVYPLTIKEITLHVPQASGVYELCLKEGQVTYPKGGSTIFYIGRSKNLEKRLMEHLQARTKNKILAQYLGRETCGFRFLVAEDSYTHEEKRLYDLFISTFGAPPA</sequence>
<organism evidence="1">
    <name type="scientific">marine sediment metagenome</name>
    <dbReference type="NCBI Taxonomy" id="412755"/>
    <lineage>
        <taxon>unclassified sequences</taxon>
        <taxon>metagenomes</taxon>
        <taxon>ecological metagenomes</taxon>
    </lineage>
</organism>
<dbReference type="SUPFAM" id="SSF82771">
    <property type="entry name" value="GIY-YIG endonuclease"/>
    <property type="match status" value="1"/>
</dbReference>
<reference evidence="1" key="1">
    <citation type="journal article" date="2014" name="Front. Microbiol.">
        <title>High frequency of phylogenetically diverse reductive dehalogenase-homologous genes in deep subseafloor sedimentary metagenomes.</title>
        <authorList>
            <person name="Kawai M."/>
            <person name="Futagami T."/>
            <person name="Toyoda A."/>
            <person name="Takaki Y."/>
            <person name="Nishi S."/>
            <person name="Hori S."/>
            <person name="Arai W."/>
            <person name="Tsubouchi T."/>
            <person name="Morono Y."/>
            <person name="Uchiyama I."/>
            <person name="Ito T."/>
            <person name="Fujiyama A."/>
            <person name="Inagaki F."/>
            <person name="Takami H."/>
        </authorList>
    </citation>
    <scope>NUCLEOTIDE SEQUENCE</scope>
    <source>
        <strain evidence="1">Expedition CK06-06</strain>
    </source>
</reference>
<comment type="caution">
    <text evidence="1">The sequence shown here is derived from an EMBL/GenBank/DDBJ whole genome shotgun (WGS) entry which is preliminary data.</text>
</comment>
<dbReference type="EMBL" id="BARV01017464">
    <property type="protein sequence ID" value="GAI23652.1"/>
    <property type="molecule type" value="Genomic_DNA"/>
</dbReference>
<gene>
    <name evidence="1" type="ORF">S06H3_29759</name>
</gene>
<evidence type="ECO:0008006" key="2">
    <source>
        <dbReference type="Google" id="ProtNLM"/>
    </source>
</evidence>
<evidence type="ECO:0000313" key="1">
    <source>
        <dbReference type="EMBL" id="GAI23652.1"/>
    </source>
</evidence>